<dbReference type="InterPro" id="IPR009057">
    <property type="entry name" value="Homeodomain-like_sf"/>
</dbReference>
<evidence type="ECO:0000256" key="1">
    <source>
        <dbReference type="ARBA" id="ARBA00023015"/>
    </source>
</evidence>
<keyword evidence="7" id="KW-1185">Reference proteome</keyword>
<accession>A0A291LWU2</accession>
<dbReference type="PANTHER" id="PTHR30055">
    <property type="entry name" value="HTH-TYPE TRANSCRIPTIONAL REGULATOR RUTR"/>
    <property type="match status" value="1"/>
</dbReference>
<keyword evidence="2 4" id="KW-0238">DNA-binding</keyword>
<dbReference type="Pfam" id="PF00440">
    <property type="entry name" value="TetR_N"/>
    <property type="match status" value="1"/>
</dbReference>
<dbReference type="SUPFAM" id="SSF46689">
    <property type="entry name" value="Homeodomain-like"/>
    <property type="match status" value="1"/>
</dbReference>
<organism evidence="6 7">
    <name type="scientific">Pacificitalea manganoxidans</name>
    <dbReference type="NCBI Taxonomy" id="1411902"/>
    <lineage>
        <taxon>Bacteria</taxon>
        <taxon>Pseudomonadati</taxon>
        <taxon>Pseudomonadota</taxon>
        <taxon>Alphaproteobacteria</taxon>
        <taxon>Rhodobacterales</taxon>
        <taxon>Paracoccaceae</taxon>
        <taxon>Pacificitalea</taxon>
    </lineage>
</organism>
<dbReference type="InterPro" id="IPR050109">
    <property type="entry name" value="HTH-type_TetR-like_transc_reg"/>
</dbReference>
<feature type="domain" description="HTH tetR-type" evidence="5">
    <location>
        <begin position="11"/>
        <end position="71"/>
    </location>
</feature>
<dbReference type="InterPro" id="IPR001647">
    <property type="entry name" value="HTH_TetR"/>
</dbReference>
<keyword evidence="1" id="KW-0805">Transcription regulation</keyword>
<gene>
    <name evidence="6" type="ORF">CBW24_03315</name>
</gene>
<evidence type="ECO:0000256" key="2">
    <source>
        <dbReference type="ARBA" id="ARBA00023125"/>
    </source>
</evidence>
<dbReference type="PANTHER" id="PTHR30055:SF234">
    <property type="entry name" value="HTH-TYPE TRANSCRIPTIONAL REGULATOR BETI"/>
    <property type="match status" value="1"/>
</dbReference>
<dbReference type="GO" id="GO:0000976">
    <property type="term" value="F:transcription cis-regulatory region binding"/>
    <property type="evidence" value="ECO:0007669"/>
    <property type="project" value="TreeGrafter"/>
</dbReference>
<dbReference type="PROSITE" id="PS50977">
    <property type="entry name" value="HTH_TETR_2"/>
    <property type="match status" value="1"/>
</dbReference>
<keyword evidence="3" id="KW-0804">Transcription</keyword>
<evidence type="ECO:0000313" key="6">
    <source>
        <dbReference type="EMBL" id="ATI41124.1"/>
    </source>
</evidence>
<dbReference type="AlphaFoldDB" id="A0A291LWU2"/>
<evidence type="ECO:0000259" key="5">
    <source>
        <dbReference type="PROSITE" id="PS50977"/>
    </source>
</evidence>
<evidence type="ECO:0000256" key="3">
    <source>
        <dbReference type="ARBA" id="ARBA00023163"/>
    </source>
</evidence>
<name>A0A291LWU2_9RHOB</name>
<dbReference type="Proteomes" id="UP000219050">
    <property type="component" value="Chromosome"/>
</dbReference>
<dbReference type="EMBL" id="CP021404">
    <property type="protein sequence ID" value="ATI41124.1"/>
    <property type="molecule type" value="Genomic_DNA"/>
</dbReference>
<proteinExistence type="predicted"/>
<dbReference type="OrthoDB" id="9811084at2"/>
<reference evidence="6 7" key="1">
    <citation type="submission" date="2017-05" db="EMBL/GenBank/DDBJ databases">
        <title>Comparative genomic and metabolic analysis of manganese-oxidizing mechanisms in Celeribater manganoxidans DY25T: its adaption to the environment of polymetallic nodule.</title>
        <authorList>
            <person name="Wang X."/>
        </authorList>
    </citation>
    <scope>NUCLEOTIDE SEQUENCE [LARGE SCALE GENOMIC DNA]</scope>
    <source>
        <strain evidence="6 7">DY25</strain>
    </source>
</reference>
<protein>
    <recommendedName>
        <fullName evidence="5">HTH tetR-type domain-containing protein</fullName>
    </recommendedName>
</protein>
<evidence type="ECO:0000256" key="4">
    <source>
        <dbReference type="PROSITE-ProRule" id="PRU00335"/>
    </source>
</evidence>
<dbReference type="KEGG" id="cmag:CBW24_03315"/>
<dbReference type="GO" id="GO:0003700">
    <property type="term" value="F:DNA-binding transcription factor activity"/>
    <property type="evidence" value="ECO:0007669"/>
    <property type="project" value="TreeGrafter"/>
</dbReference>
<evidence type="ECO:0000313" key="7">
    <source>
        <dbReference type="Proteomes" id="UP000219050"/>
    </source>
</evidence>
<sequence length="196" mass="21645">MTVSLRERRRQQTARDIQMTALRLSAEKGLENVTTEEISAAAGISTRTFFNYYTNKEAAAIGTPPPFAEEDLQALCDGTGPLSADLKRFLDKHFEHLAHDEPILRMIGAVLRSNEKARGILEGFLQSERATLTECLSGRVDNRETAAALASSVLSTIGRAIYLWEHEEDMALTTALDHVWHGLITASHLLSLPEGQ</sequence>
<feature type="DNA-binding region" description="H-T-H motif" evidence="4">
    <location>
        <begin position="34"/>
        <end position="53"/>
    </location>
</feature>
<dbReference type="Gene3D" id="1.10.357.10">
    <property type="entry name" value="Tetracycline Repressor, domain 2"/>
    <property type="match status" value="1"/>
</dbReference>